<dbReference type="AlphaFoldDB" id="A0A097AP62"/>
<name>A0A097AP62_THEKI</name>
<keyword evidence="2" id="KW-1185">Reference proteome</keyword>
<dbReference type="NCBIfam" id="NF037972">
    <property type="entry name" value="HuaA_fam_RiPP"/>
    <property type="match status" value="1"/>
</dbReference>
<evidence type="ECO:0000313" key="2">
    <source>
        <dbReference type="Proteomes" id="UP000029669"/>
    </source>
</evidence>
<dbReference type="STRING" id="2325.TKV_c03910"/>
<evidence type="ECO:0000313" key="1">
    <source>
        <dbReference type="EMBL" id="AIS51595.1"/>
    </source>
</evidence>
<protein>
    <submittedName>
        <fullName evidence="1">Uncharacterized protein</fullName>
    </submittedName>
</protein>
<dbReference type="RefSeq" id="WP_158506586.1">
    <property type="nucleotide sequence ID" value="NZ_CP009170.1"/>
</dbReference>
<reference evidence="2" key="1">
    <citation type="journal article" date="2015" name="Genome Announc.">
        <title>Whole-Genome Sequences of 80 Environmental and Clinical Isolates of Burkholderia pseudomallei.</title>
        <authorList>
            <person name="Johnson S.L."/>
            <person name="Baker A.L."/>
            <person name="Chain P.S."/>
            <person name="Currie B.J."/>
            <person name="Daligault H.E."/>
            <person name="Davenport K.W."/>
            <person name="Davis C.B."/>
            <person name="Inglis T.J."/>
            <person name="Kaestli M."/>
            <person name="Koren S."/>
            <person name="Mayo M."/>
            <person name="Merritt A.J."/>
            <person name="Price E.P."/>
            <person name="Sarovich D.S."/>
            <person name="Warner J."/>
            <person name="Rosovitz M.J."/>
        </authorList>
    </citation>
    <scope>NUCLEOTIDE SEQUENCE [LARGE SCALE GENOMIC DNA]</scope>
    <source>
        <strain evidence="2">DSM 2030</strain>
    </source>
</reference>
<organism evidence="1 2">
    <name type="scientific">Thermoanaerobacter kivui</name>
    <name type="common">Acetogenium kivui</name>
    <dbReference type="NCBI Taxonomy" id="2325"/>
    <lineage>
        <taxon>Bacteria</taxon>
        <taxon>Bacillati</taxon>
        <taxon>Bacillota</taxon>
        <taxon>Clostridia</taxon>
        <taxon>Thermoanaerobacterales</taxon>
        <taxon>Thermoanaerobacteraceae</taxon>
        <taxon>Thermoanaerobacter</taxon>
    </lineage>
</organism>
<dbReference type="EMBL" id="CP009170">
    <property type="protein sequence ID" value="AIS51595.1"/>
    <property type="molecule type" value="Genomic_DNA"/>
</dbReference>
<sequence length="54" mass="5417">MVELRAEPEGLTCLVCAGCVLPCLVCLSDGPVPIADAVGLTSATRAIFAAASKI</sequence>
<gene>
    <name evidence="1" type="ORF">TKV_c03910</name>
</gene>
<proteinExistence type="predicted"/>
<dbReference type="Proteomes" id="UP000029669">
    <property type="component" value="Chromosome"/>
</dbReference>
<dbReference type="HOGENOM" id="CLU_3048942_0_0_9"/>
<dbReference type="KEGG" id="tki:TKV_c03910"/>
<accession>A0A097AP62</accession>